<evidence type="ECO:0000259" key="18">
    <source>
        <dbReference type="PROSITE" id="PS50110"/>
    </source>
</evidence>
<dbReference type="Pfam" id="PF00072">
    <property type="entry name" value="Response_reg"/>
    <property type="match status" value="1"/>
</dbReference>
<dbReference type="Pfam" id="PF00158">
    <property type="entry name" value="Sigma54_activat"/>
    <property type="match status" value="1"/>
</dbReference>
<dbReference type="GO" id="GO:0006355">
    <property type="term" value="P:regulation of DNA-templated transcription"/>
    <property type="evidence" value="ECO:0007669"/>
    <property type="project" value="InterPro"/>
</dbReference>
<dbReference type="InterPro" id="IPR002197">
    <property type="entry name" value="HTH_Fis"/>
</dbReference>
<keyword evidence="7 16" id="KW-0067">ATP-binding</keyword>
<dbReference type="Proteomes" id="UP001143400">
    <property type="component" value="Unassembled WGS sequence"/>
</dbReference>
<dbReference type="EMBL" id="BSFF01000010">
    <property type="protein sequence ID" value="GLK57548.1"/>
    <property type="molecule type" value="Genomic_DNA"/>
</dbReference>
<keyword evidence="11 16" id="KW-0010">Activator</keyword>
<dbReference type="SUPFAM" id="SSF52540">
    <property type="entry name" value="P-loop containing nucleoside triphosphate hydrolases"/>
    <property type="match status" value="1"/>
</dbReference>
<protein>
    <recommendedName>
        <fullName evidence="2 16">DNA-binding transcriptional regulator NtrC</fullName>
    </recommendedName>
    <alternativeName>
        <fullName evidence="16">Nitrogen regulation protein NR(I)</fullName>
    </alternativeName>
</protein>
<dbReference type="PROSITE" id="PS50110">
    <property type="entry name" value="RESPONSE_REGULATORY"/>
    <property type="match status" value="1"/>
</dbReference>
<dbReference type="RefSeq" id="WP_020185519.1">
    <property type="nucleotide sequence ID" value="NZ_BSFF01000010.1"/>
</dbReference>
<dbReference type="Gene3D" id="1.10.10.60">
    <property type="entry name" value="Homeodomain-like"/>
    <property type="match status" value="1"/>
</dbReference>
<evidence type="ECO:0000313" key="21">
    <source>
        <dbReference type="Proteomes" id="UP000758856"/>
    </source>
</evidence>
<keyword evidence="6 16" id="KW-0547">Nucleotide-binding</keyword>
<evidence type="ECO:0000256" key="15">
    <source>
        <dbReference type="PROSITE-ProRule" id="PRU00169"/>
    </source>
</evidence>
<dbReference type="Pfam" id="PF25601">
    <property type="entry name" value="AAA_lid_14"/>
    <property type="match status" value="1"/>
</dbReference>
<dbReference type="InterPro" id="IPR025943">
    <property type="entry name" value="Sigma_54_int_dom_ATP-bd_2"/>
</dbReference>
<dbReference type="PRINTS" id="PR01590">
    <property type="entry name" value="HTHFIS"/>
</dbReference>
<dbReference type="AlphaFoldDB" id="A0A9W6IWM5"/>
<evidence type="ECO:0000256" key="2">
    <source>
        <dbReference type="ARBA" id="ARBA00019059"/>
    </source>
</evidence>
<reference evidence="19" key="3">
    <citation type="submission" date="2023-01" db="EMBL/GenBank/DDBJ databases">
        <authorList>
            <person name="Sun Q."/>
            <person name="Evtushenko L."/>
        </authorList>
    </citation>
    <scope>NUCLEOTIDE SEQUENCE</scope>
    <source>
        <strain evidence="19">VKM B-1606</strain>
    </source>
</reference>
<dbReference type="PROSITE" id="PS00688">
    <property type="entry name" value="SIGMA54_INTERACT_3"/>
    <property type="match status" value="1"/>
</dbReference>
<keyword evidence="8 16" id="KW-0902">Two-component regulatory system</keyword>
<name>A0A9W6IWM5_9HYPH</name>
<dbReference type="InterPro" id="IPR002078">
    <property type="entry name" value="Sigma_54_int"/>
</dbReference>
<evidence type="ECO:0000256" key="16">
    <source>
        <dbReference type="RuleBase" id="RU365013"/>
    </source>
</evidence>
<dbReference type="InterPro" id="IPR027417">
    <property type="entry name" value="P-loop_NTPase"/>
</dbReference>
<dbReference type="SUPFAM" id="SSF52172">
    <property type="entry name" value="CheY-like"/>
    <property type="match status" value="1"/>
</dbReference>
<keyword evidence="4 16" id="KW-0678">Repressor</keyword>
<feature type="domain" description="Sigma-54 factor interaction" evidence="17">
    <location>
        <begin position="140"/>
        <end position="368"/>
    </location>
</feature>
<organism evidence="19 22">
    <name type="scientific">Methylopila capsulata</name>
    <dbReference type="NCBI Taxonomy" id="61654"/>
    <lineage>
        <taxon>Bacteria</taxon>
        <taxon>Pseudomonadati</taxon>
        <taxon>Pseudomonadota</taxon>
        <taxon>Alphaproteobacteria</taxon>
        <taxon>Hyphomicrobiales</taxon>
        <taxon>Methylopilaceae</taxon>
        <taxon>Methylopila</taxon>
    </lineage>
</organism>
<comment type="subcellular location">
    <subcellularLocation>
        <location evidence="1 16">Cytoplasm</location>
    </subcellularLocation>
</comment>
<keyword evidence="21" id="KW-1185">Reference proteome</keyword>
<dbReference type="InterPro" id="IPR025662">
    <property type="entry name" value="Sigma_54_int_dom_ATP-bd_1"/>
</dbReference>
<dbReference type="SMART" id="SM00382">
    <property type="entry name" value="AAA"/>
    <property type="match status" value="1"/>
</dbReference>
<evidence type="ECO:0000313" key="22">
    <source>
        <dbReference type="Proteomes" id="UP001143400"/>
    </source>
</evidence>
<dbReference type="CDD" id="cd19928">
    <property type="entry name" value="REC_RcNtrC-like"/>
    <property type="match status" value="1"/>
</dbReference>
<evidence type="ECO:0000256" key="4">
    <source>
        <dbReference type="ARBA" id="ARBA00022491"/>
    </source>
</evidence>
<dbReference type="InterPro" id="IPR009057">
    <property type="entry name" value="Homeodomain-like_sf"/>
</dbReference>
<dbReference type="InterPro" id="IPR003593">
    <property type="entry name" value="AAA+_ATPase"/>
</dbReference>
<keyword evidence="3 16" id="KW-0963">Cytoplasm</keyword>
<proteinExistence type="predicted"/>
<reference evidence="20 21" key="2">
    <citation type="submission" date="2021-01" db="EMBL/GenBank/DDBJ databases">
        <title>Genomic Encyclopedia of Type Strains, Phase IV (KMG-IV): sequencing the most valuable type-strain genomes for metagenomic binning, comparative biology and taxonomic classification.</title>
        <authorList>
            <person name="Goeker M."/>
        </authorList>
    </citation>
    <scope>NUCLEOTIDE SEQUENCE [LARGE SCALE GENOMIC DNA]</scope>
    <source>
        <strain evidence="20 21">DSM 6130</strain>
    </source>
</reference>
<dbReference type="InterPro" id="IPR010114">
    <property type="entry name" value="Transcript_reg_NtrC"/>
</dbReference>
<keyword evidence="13 16" id="KW-0535">Nitrogen fixation</keyword>
<evidence type="ECO:0000259" key="17">
    <source>
        <dbReference type="PROSITE" id="PS50045"/>
    </source>
</evidence>
<dbReference type="PROSITE" id="PS50045">
    <property type="entry name" value="SIGMA54_INTERACT_4"/>
    <property type="match status" value="1"/>
</dbReference>
<dbReference type="Pfam" id="PF02954">
    <property type="entry name" value="HTH_8"/>
    <property type="match status" value="1"/>
</dbReference>
<dbReference type="Proteomes" id="UP000758856">
    <property type="component" value="Unassembled WGS sequence"/>
</dbReference>
<dbReference type="InterPro" id="IPR011006">
    <property type="entry name" value="CheY-like_superfamily"/>
</dbReference>
<gene>
    <name evidence="16 19" type="primary">ntrC</name>
    <name evidence="19" type="ORF">GCM10008170_35680</name>
    <name evidence="20" type="ORF">JOD31_003489</name>
</gene>
<dbReference type="PROSITE" id="PS00675">
    <property type="entry name" value="SIGMA54_INTERACT_1"/>
    <property type="match status" value="1"/>
</dbReference>
<dbReference type="GO" id="GO:0000156">
    <property type="term" value="F:phosphorelay response regulator activity"/>
    <property type="evidence" value="ECO:0007669"/>
    <property type="project" value="UniProtKB-UniRule"/>
</dbReference>
<dbReference type="SUPFAM" id="SSF46689">
    <property type="entry name" value="Homeodomain-like"/>
    <property type="match status" value="1"/>
</dbReference>
<reference evidence="19" key="1">
    <citation type="journal article" date="2014" name="Int. J. Syst. Evol. Microbiol.">
        <title>Complete genome sequence of Corynebacterium casei LMG S-19264T (=DSM 44701T), isolated from a smear-ripened cheese.</title>
        <authorList>
            <consortium name="US DOE Joint Genome Institute (JGI-PGF)"/>
            <person name="Walter F."/>
            <person name="Albersmeier A."/>
            <person name="Kalinowski J."/>
            <person name="Ruckert C."/>
        </authorList>
    </citation>
    <scope>NUCLEOTIDE SEQUENCE</scope>
    <source>
        <strain evidence="19">VKM B-1606</strain>
    </source>
</reference>
<evidence type="ECO:0000313" key="19">
    <source>
        <dbReference type="EMBL" id="GLK57548.1"/>
    </source>
</evidence>
<dbReference type="InterPro" id="IPR058031">
    <property type="entry name" value="AAA_lid_NorR"/>
</dbReference>
<dbReference type="InterPro" id="IPR001789">
    <property type="entry name" value="Sig_transdc_resp-reg_receiver"/>
</dbReference>
<dbReference type="Gene3D" id="3.40.50.2300">
    <property type="match status" value="1"/>
</dbReference>
<keyword evidence="10 16" id="KW-0238">DNA-binding</keyword>
<evidence type="ECO:0000256" key="3">
    <source>
        <dbReference type="ARBA" id="ARBA00022490"/>
    </source>
</evidence>
<feature type="domain" description="Response regulatory" evidence="18">
    <location>
        <begin position="5"/>
        <end position="119"/>
    </location>
</feature>
<evidence type="ECO:0000256" key="10">
    <source>
        <dbReference type="ARBA" id="ARBA00023125"/>
    </source>
</evidence>
<dbReference type="PROSITE" id="PS00676">
    <property type="entry name" value="SIGMA54_INTERACT_2"/>
    <property type="match status" value="1"/>
</dbReference>
<dbReference type="Gene3D" id="3.40.50.300">
    <property type="entry name" value="P-loop containing nucleotide triphosphate hydrolases"/>
    <property type="match status" value="1"/>
</dbReference>
<evidence type="ECO:0000256" key="7">
    <source>
        <dbReference type="ARBA" id="ARBA00022840"/>
    </source>
</evidence>
<evidence type="ECO:0000256" key="13">
    <source>
        <dbReference type="ARBA" id="ARBA00023231"/>
    </source>
</evidence>
<dbReference type="PANTHER" id="PTHR32071:SF95">
    <property type="entry name" value="DNA-BINDING TRANSCRIPTIONAL REGULATOR NTRC"/>
    <property type="match status" value="1"/>
</dbReference>
<evidence type="ECO:0000256" key="5">
    <source>
        <dbReference type="ARBA" id="ARBA00022553"/>
    </source>
</evidence>
<dbReference type="FunFam" id="3.40.50.300:FF:000006">
    <property type="entry name" value="DNA-binding transcriptional regulator NtrC"/>
    <property type="match status" value="1"/>
</dbReference>
<dbReference type="PANTHER" id="PTHR32071">
    <property type="entry name" value="TRANSCRIPTIONAL REGULATORY PROTEIN"/>
    <property type="match status" value="1"/>
</dbReference>
<dbReference type="GO" id="GO:0005737">
    <property type="term" value="C:cytoplasm"/>
    <property type="evidence" value="ECO:0007669"/>
    <property type="project" value="UniProtKB-SubCell"/>
</dbReference>
<evidence type="ECO:0000256" key="14">
    <source>
        <dbReference type="ARBA" id="ARBA00043886"/>
    </source>
</evidence>
<dbReference type="GO" id="GO:0043565">
    <property type="term" value="F:sequence-specific DNA binding"/>
    <property type="evidence" value="ECO:0007669"/>
    <property type="project" value="InterPro"/>
</dbReference>
<evidence type="ECO:0000256" key="11">
    <source>
        <dbReference type="ARBA" id="ARBA00023159"/>
    </source>
</evidence>
<accession>A0A9W6IWM5</accession>
<dbReference type="GO" id="GO:0005524">
    <property type="term" value="F:ATP binding"/>
    <property type="evidence" value="ECO:0007669"/>
    <property type="project" value="UniProtKB-KW"/>
</dbReference>
<feature type="modified residue" description="4-aspartylphosphate" evidence="15">
    <location>
        <position position="54"/>
    </location>
</feature>
<dbReference type="EMBL" id="JAFBCY010000004">
    <property type="protein sequence ID" value="MBM7853238.1"/>
    <property type="molecule type" value="Genomic_DNA"/>
</dbReference>
<evidence type="ECO:0000313" key="20">
    <source>
        <dbReference type="EMBL" id="MBM7853238.1"/>
    </source>
</evidence>
<evidence type="ECO:0000256" key="12">
    <source>
        <dbReference type="ARBA" id="ARBA00023163"/>
    </source>
</evidence>
<keyword evidence="5 15" id="KW-0597">Phosphoprotein</keyword>
<evidence type="ECO:0000256" key="9">
    <source>
        <dbReference type="ARBA" id="ARBA00023015"/>
    </source>
</evidence>
<dbReference type="InterPro" id="IPR025944">
    <property type="entry name" value="Sigma_54_int_dom_CS"/>
</dbReference>
<sequence>MPQGSILVADDDAAIRTVLNQALSRAGYEVRSTGNAATLWRWVSQGDGDLVITDVVMPDENAFDMLPRIKKARPELPVVVMSAQNTFMTAIRASEKGAYEYLPKPFDLKELIAIVGRALTEPKGKDLRRSDDAEVDEIPLVGRSPAMQDIYRVLARLMQTDLTVMISGESGTGKELVARALHDYGKRRAGPFVAINMAAIPRDLIEAELFGHEKGAFTGAQARSSGRFEQAEGGTLFLDEIGDMPMEAQTRLLRVLQQGEYTTVGGRTAIKTDVRIVAATNKDLRLLIQQGLFREDLFFRLNVVPIRLPPLRERAEDVPDLTRHFFTLAAREGLPPKQIDAAAIDRLKRYRWPGNIRELENLIRRLAALYPQEIIGAAIIDAELSQPPAATIGDEAGGAETLINSVERHLNAYFAEFGENLPPPGLYHRVLREVEYPLISAALAATRGNQIKAAELLGVNRNTLRKKIRDLDVQVVRLSR</sequence>
<dbReference type="Gene3D" id="1.10.8.60">
    <property type="match status" value="1"/>
</dbReference>
<dbReference type="SMART" id="SM00448">
    <property type="entry name" value="REC"/>
    <property type="match status" value="1"/>
</dbReference>
<dbReference type="NCBIfam" id="TIGR01818">
    <property type="entry name" value="ntrC"/>
    <property type="match status" value="1"/>
</dbReference>
<keyword evidence="9 16" id="KW-0805">Transcription regulation</keyword>
<evidence type="ECO:0000256" key="1">
    <source>
        <dbReference type="ARBA" id="ARBA00004496"/>
    </source>
</evidence>
<evidence type="ECO:0000256" key="6">
    <source>
        <dbReference type="ARBA" id="ARBA00022741"/>
    </source>
</evidence>
<comment type="function">
    <text evidence="14 16">Member of the two-component regulatory system NtrB/NtrC, which controls expression of the nitrogen-regulated (ntr) genes in response to nitrogen limitation. Phosphorylated NtrC binds directly to DNA and stimulates the formation of open promoter-sigma54-RNA polymerase complexes.</text>
</comment>
<dbReference type="GO" id="GO:0006808">
    <property type="term" value="P:regulation of nitrogen utilization"/>
    <property type="evidence" value="ECO:0007669"/>
    <property type="project" value="UniProtKB-UniRule"/>
</dbReference>
<comment type="caution">
    <text evidence="19">The sequence shown here is derived from an EMBL/GenBank/DDBJ whole genome shotgun (WGS) entry which is preliminary data.</text>
</comment>
<dbReference type="CDD" id="cd00009">
    <property type="entry name" value="AAA"/>
    <property type="match status" value="1"/>
</dbReference>
<evidence type="ECO:0000256" key="8">
    <source>
        <dbReference type="ARBA" id="ARBA00023012"/>
    </source>
</evidence>
<keyword evidence="12 16" id="KW-0804">Transcription</keyword>